<evidence type="ECO:0000313" key="2">
    <source>
        <dbReference type="Proteomes" id="UP000789396"/>
    </source>
</evidence>
<dbReference type="Proteomes" id="UP000789396">
    <property type="component" value="Unassembled WGS sequence"/>
</dbReference>
<proteinExistence type="predicted"/>
<sequence length="58" mass="6753">MEELESFSSNCALSDKKIERDKKIDEIESLAVCLALIKEILTKKRPLLKKTDYRRAIK</sequence>
<evidence type="ECO:0000313" key="1">
    <source>
        <dbReference type="EMBL" id="CAG8540761.1"/>
    </source>
</evidence>
<accession>A0A9N9AUM1</accession>
<keyword evidence="2" id="KW-1185">Reference proteome</keyword>
<comment type="caution">
    <text evidence="1">The sequence shown here is derived from an EMBL/GenBank/DDBJ whole genome shotgun (WGS) entry which is preliminary data.</text>
</comment>
<dbReference type="AlphaFoldDB" id="A0A9N9AUM1"/>
<name>A0A9N9AUM1_9GLOM</name>
<gene>
    <name evidence="1" type="ORF">RFULGI_LOCUS4212</name>
</gene>
<reference evidence="1" key="1">
    <citation type="submission" date="2021-06" db="EMBL/GenBank/DDBJ databases">
        <authorList>
            <person name="Kallberg Y."/>
            <person name="Tangrot J."/>
            <person name="Rosling A."/>
        </authorList>
    </citation>
    <scope>NUCLEOTIDE SEQUENCE</scope>
    <source>
        <strain evidence="1">IN212</strain>
    </source>
</reference>
<protein>
    <submittedName>
        <fullName evidence="1">14734_t:CDS:1</fullName>
    </submittedName>
</protein>
<dbReference type="EMBL" id="CAJVPZ010004078">
    <property type="protein sequence ID" value="CAG8540761.1"/>
    <property type="molecule type" value="Genomic_DNA"/>
</dbReference>
<organism evidence="1 2">
    <name type="scientific">Racocetra fulgida</name>
    <dbReference type="NCBI Taxonomy" id="60492"/>
    <lineage>
        <taxon>Eukaryota</taxon>
        <taxon>Fungi</taxon>
        <taxon>Fungi incertae sedis</taxon>
        <taxon>Mucoromycota</taxon>
        <taxon>Glomeromycotina</taxon>
        <taxon>Glomeromycetes</taxon>
        <taxon>Diversisporales</taxon>
        <taxon>Gigasporaceae</taxon>
        <taxon>Racocetra</taxon>
    </lineage>
</organism>